<dbReference type="AlphaFoldDB" id="A0A813UIF1"/>
<dbReference type="PROSITE" id="PS51996">
    <property type="entry name" value="TR_MART"/>
    <property type="match status" value="1"/>
</dbReference>
<comment type="caution">
    <text evidence="1">The sequence shown here is derived from an EMBL/GenBank/DDBJ whole genome shotgun (WGS) entry which is preliminary data.</text>
</comment>
<name>A0A813UIF1_9BILA</name>
<dbReference type="Proteomes" id="UP000663870">
    <property type="component" value="Unassembled WGS sequence"/>
</dbReference>
<dbReference type="SUPFAM" id="SSF56399">
    <property type="entry name" value="ADP-ribosylation"/>
    <property type="match status" value="1"/>
</dbReference>
<evidence type="ECO:0000313" key="1">
    <source>
        <dbReference type="EMBL" id="CAF0829584.1"/>
    </source>
</evidence>
<protein>
    <submittedName>
        <fullName evidence="1">Uncharacterized protein</fullName>
    </submittedName>
</protein>
<reference evidence="1" key="1">
    <citation type="submission" date="2021-02" db="EMBL/GenBank/DDBJ databases">
        <authorList>
            <person name="Nowell W R."/>
        </authorList>
    </citation>
    <scope>NUCLEOTIDE SEQUENCE</scope>
</reference>
<dbReference type="EMBL" id="CAJNOH010000088">
    <property type="protein sequence ID" value="CAF0856243.1"/>
    <property type="molecule type" value="Genomic_DNA"/>
</dbReference>
<organism evidence="1 3">
    <name type="scientific">Rotaria sordida</name>
    <dbReference type="NCBI Taxonomy" id="392033"/>
    <lineage>
        <taxon>Eukaryota</taxon>
        <taxon>Metazoa</taxon>
        <taxon>Spiralia</taxon>
        <taxon>Gnathifera</taxon>
        <taxon>Rotifera</taxon>
        <taxon>Eurotatoria</taxon>
        <taxon>Bdelloidea</taxon>
        <taxon>Philodinida</taxon>
        <taxon>Philodinidae</taxon>
        <taxon>Rotaria</taxon>
    </lineage>
</organism>
<evidence type="ECO:0000313" key="2">
    <source>
        <dbReference type="EMBL" id="CAF0856243.1"/>
    </source>
</evidence>
<sequence>MSEYQVNIIVYGTEDILESTELCFPIPMLIIQDISSLLSKVGNSSKLTDFRLKRYFILLLESIGKDEDLFYTQMEENPQVVSIFHVWNENFIPTFKITKLYYIPKDAISLALSLSIIQFFKNEAEKQIKLDQIPLSKIYLRKAEKTKEWIMSNLRAEPCHILVIPLNTNSTNLTNTIQSLQQYCAKFGYPEAIICPLDDYIPKSEIYHKLPYGKLLFEYEDPKIICRWIRYLSPIRIYLYGNEQVIPNEWSKQMISNEADDSVKLIVNDDDWYTFLENESVDDSIKWNFSAKHGRTWKITQLTPIKLDSLIDNIRFRSSLRRANITYYSRMSTVTAQIFDWFDECLEYGYIKNEFKLTRRDKSIPTDNGKDTRETNLQPLRFDRIEEINYSSNFNEKDNGSYSLTYSPNLLNEIINYYSNKFDRIYIWLDNDFYSIEQRFQSIIYPNQWNSFSNTNECQKFILNQQLQYNPKIYLISSYYSAEQLFTYEHVSNIHVAYLYSKQIDIPSRWINVFPRIRGIYKNLDSLFEQVNFDITTNIELLPFQHQQQAHEDPLPVTFLDIDQGGFKRQRYLIEIVLKLPRTLEAKQEMIDELRRVSIDNNIFLKQINDFELNYHSNAAIQWYTRDSFLYRILNQALRCEDIASIIKHRFFIADLYQNLDELHNHIISSYNNSQQTILTYYRGQSMSSSEIEQFKQHVGKLISINTFFSTTSSLDIALVFAGGSTLEGVTSNKPVIFSLEVNPLIENTRPYANISFYSAYEEEDEVLFALGSVFRIEKVDFLSVNDNIHVIHLKMIDESELPKEYMTNDFSQFVPEQLISDPIYALVGLTSLFQVNEQCSHIKSILEEVDVQFFDNTDDLDHYTKTMQRIQSFVIFIDSQLPIPDRNQQIKLISYAENDMHFNDLIYELLYEMQNSNKKSKEYIKDLYMNVANVYRPSNKTTFYVQLLLSSTSKKKSEEEFKTKFSSSSIITFYQTEPCIYFLESISEPSKIGNGILILQSDDTNIDNIIDRFEQIDSIKHMYICSKNAFNIQYRRIIHGKFYNENDLYAQLYSDNLSHSFIKANEQIDLYKNKNEASRYFLQMEQFYKLMKEYQNQEIDPLE</sequence>
<proteinExistence type="predicted"/>
<gene>
    <name evidence="1" type="ORF">JXQ802_LOCUS5620</name>
    <name evidence="2" type="ORF">PYM288_LOCUS7319</name>
</gene>
<dbReference type="Proteomes" id="UP000663854">
    <property type="component" value="Unassembled WGS sequence"/>
</dbReference>
<dbReference type="EMBL" id="CAJNOL010000084">
    <property type="protein sequence ID" value="CAF0829584.1"/>
    <property type="molecule type" value="Genomic_DNA"/>
</dbReference>
<evidence type="ECO:0000313" key="3">
    <source>
        <dbReference type="Proteomes" id="UP000663870"/>
    </source>
</evidence>
<keyword evidence="3" id="KW-1185">Reference proteome</keyword>
<dbReference type="Gene3D" id="3.90.176.10">
    <property type="entry name" value="Toxin ADP-ribosyltransferase, Chain A, domain 1"/>
    <property type="match status" value="1"/>
</dbReference>
<accession>A0A813UIF1</accession>